<dbReference type="InterPro" id="IPR013783">
    <property type="entry name" value="Ig-like_fold"/>
</dbReference>
<dbReference type="Proteomes" id="UP000005408">
    <property type="component" value="Unassembled WGS sequence"/>
</dbReference>
<dbReference type="InterPro" id="IPR036179">
    <property type="entry name" value="Ig-like_dom_sf"/>
</dbReference>
<sequence length="312" mass="35386">MICSLEAWKYIYSLIFVLNLGVVCQTTFRYTDTPRFLDTGQGYNVTVHRGQKAELACKVENIGPKEVGVTVAWVKKPNPFPIAIDTEIFDPAMKNIRINHERHSHNSQSWNLVIEHAQPSDSGVYECQVTSKTPLSFDINLHVLDSPLILEPSIDIVDVKDNKIVNLYDPLTLTCNSTGSRGPPDAIDWFFEGNLVTNRDQHWKGRILITKRVHEEHPFSLLSDLVISRTEMGDQGRYICRSTTYTDPTSSMPTISAEVMILNTKKTQRRRDDVSKLEQKERFVENSGPRVGSDILTFFMFVIAGLIQLENG</sequence>
<evidence type="ECO:0000259" key="1">
    <source>
        <dbReference type="PROSITE" id="PS50835"/>
    </source>
</evidence>
<dbReference type="Pfam" id="PF07686">
    <property type="entry name" value="V-set"/>
    <property type="match status" value="1"/>
</dbReference>
<dbReference type="EnsemblMetazoa" id="G10146.7">
    <property type="protein sequence ID" value="G10146.7:cds"/>
    <property type="gene ID" value="G10146"/>
</dbReference>
<dbReference type="SUPFAM" id="SSF48726">
    <property type="entry name" value="Immunoglobulin"/>
    <property type="match status" value="2"/>
</dbReference>
<dbReference type="EnsemblMetazoa" id="G10146.5">
    <property type="protein sequence ID" value="G10146.5:cds"/>
    <property type="gene ID" value="G10146"/>
</dbReference>
<dbReference type="Gene3D" id="2.60.40.10">
    <property type="entry name" value="Immunoglobulins"/>
    <property type="match status" value="2"/>
</dbReference>
<organism evidence="2 3">
    <name type="scientific">Magallana gigas</name>
    <name type="common">Pacific oyster</name>
    <name type="synonym">Crassostrea gigas</name>
    <dbReference type="NCBI Taxonomy" id="29159"/>
    <lineage>
        <taxon>Eukaryota</taxon>
        <taxon>Metazoa</taxon>
        <taxon>Spiralia</taxon>
        <taxon>Lophotrochozoa</taxon>
        <taxon>Mollusca</taxon>
        <taxon>Bivalvia</taxon>
        <taxon>Autobranchia</taxon>
        <taxon>Pteriomorphia</taxon>
        <taxon>Ostreida</taxon>
        <taxon>Ostreoidea</taxon>
        <taxon>Ostreidae</taxon>
        <taxon>Magallana</taxon>
    </lineage>
</organism>
<dbReference type="CDD" id="cd00096">
    <property type="entry name" value="Ig"/>
    <property type="match status" value="1"/>
</dbReference>
<dbReference type="InterPro" id="IPR003598">
    <property type="entry name" value="Ig_sub2"/>
</dbReference>
<evidence type="ECO:0000313" key="2">
    <source>
        <dbReference type="EnsemblMetazoa" id="G10146.7:cds"/>
    </source>
</evidence>
<dbReference type="Pfam" id="PF00047">
    <property type="entry name" value="ig"/>
    <property type="match status" value="1"/>
</dbReference>
<dbReference type="OMA" id="ISVEVMI"/>
<dbReference type="InterPro" id="IPR013106">
    <property type="entry name" value="Ig_V-set"/>
</dbReference>
<feature type="domain" description="Ig-like" evidence="1">
    <location>
        <begin position="34"/>
        <end position="138"/>
    </location>
</feature>
<dbReference type="InterPro" id="IPR013151">
    <property type="entry name" value="Immunoglobulin_dom"/>
</dbReference>
<feature type="domain" description="Ig-like" evidence="1">
    <location>
        <begin position="152"/>
        <end position="256"/>
    </location>
</feature>
<accession>A0A8W8HLQ2</accession>
<dbReference type="SMART" id="SM00408">
    <property type="entry name" value="IGc2"/>
    <property type="match status" value="2"/>
</dbReference>
<reference evidence="2" key="1">
    <citation type="submission" date="2022-08" db="UniProtKB">
        <authorList>
            <consortium name="EnsemblMetazoa"/>
        </authorList>
    </citation>
    <scope>IDENTIFICATION</scope>
    <source>
        <strain evidence="2">05x7-T-G4-1.051#20</strain>
    </source>
</reference>
<dbReference type="InterPro" id="IPR007110">
    <property type="entry name" value="Ig-like_dom"/>
</dbReference>
<proteinExistence type="predicted"/>
<keyword evidence="3" id="KW-1185">Reference proteome</keyword>
<dbReference type="AlphaFoldDB" id="A0A8W8HLQ2"/>
<protein>
    <recommendedName>
        <fullName evidence="1">Ig-like domain-containing protein</fullName>
    </recommendedName>
</protein>
<dbReference type="GO" id="GO:0032589">
    <property type="term" value="C:neuron projection membrane"/>
    <property type="evidence" value="ECO:0007669"/>
    <property type="project" value="TreeGrafter"/>
</dbReference>
<evidence type="ECO:0000313" key="3">
    <source>
        <dbReference type="Proteomes" id="UP000005408"/>
    </source>
</evidence>
<dbReference type="SMART" id="SM00409">
    <property type="entry name" value="IG"/>
    <property type="match status" value="2"/>
</dbReference>
<dbReference type="InterPro" id="IPR037448">
    <property type="entry name" value="Zig-8"/>
</dbReference>
<dbReference type="GO" id="GO:0050808">
    <property type="term" value="P:synapse organization"/>
    <property type="evidence" value="ECO:0007669"/>
    <property type="project" value="TreeGrafter"/>
</dbReference>
<dbReference type="PANTHER" id="PTHR23279">
    <property type="entry name" value="DEFECTIVE PROBOSCIS EXTENSION RESPONSE DPR -RELATED"/>
    <property type="match status" value="1"/>
</dbReference>
<dbReference type="OrthoDB" id="6365338at2759"/>
<dbReference type="PANTHER" id="PTHR23279:SF36">
    <property type="entry name" value="DEFECTIVE PROBOSCIS EXTENSION RESPONSE 9, ISOFORM A"/>
    <property type="match status" value="1"/>
</dbReference>
<dbReference type="InterPro" id="IPR003599">
    <property type="entry name" value="Ig_sub"/>
</dbReference>
<dbReference type="PROSITE" id="PS50835">
    <property type="entry name" value="IG_LIKE"/>
    <property type="match status" value="2"/>
</dbReference>
<name>A0A8W8HLQ2_MAGGI</name>